<dbReference type="SUPFAM" id="SSF118116">
    <property type="entry name" value="DNA mismatch repair protein MutL"/>
    <property type="match status" value="1"/>
</dbReference>
<dbReference type="CDD" id="cd16926">
    <property type="entry name" value="HATPase_MutL-MLH-PMS-like"/>
    <property type="match status" value="1"/>
</dbReference>
<dbReference type="InterPro" id="IPR038973">
    <property type="entry name" value="MutL/Mlh/Pms-like"/>
</dbReference>
<dbReference type="GO" id="GO:0006298">
    <property type="term" value="P:mismatch repair"/>
    <property type="evidence" value="ECO:0007669"/>
    <property type="project" value="UniProtKB-UniRule"/>
</dbReference>
<keyword evidence="8" id="KW-0255">Endonuclease</keyword>
<dbReference type="PANTHER" id="PTHR10073:SF12">
    <property type="entry name" value="DNA MISMATCH REPAIR PROTEIN MLH1"/>
    <property type="match status" value="1"/>
</dbReference>
<dbReference type="FunFam" id="3.30.565.10:FF:000003">
    <property type="entry name" value="DNA mismatch repair endonuclease MutL"/>
    <property type="match status" value="1"/>
</dbReference>
<comment type="caution">
    <text evidence="8">The sequence shown here is derived from an EMBL/GenBank/DDBJ whole genome shotgun (WGS) entry which is preliminary data.</text>
</comment>
<accession>A0A9D2MM56</accession>
<dbReference type="GO" id="GO:0140664">
    <property type="term" value="F:ATP-dependent DNA damage sensor activity"/>
    <property type="evidence" value="ECO:0007669"/>
    <property type="project" value="InterPro"/>
</dbReference>
<dbReference type="InterPro" id="IPR042120">
    <property type="entry name" value="MutL_C_dimsub"/>
</dbReference>
<dbReference type="InterPro" id="IPR014762">
    <property type="entry name" value="DNA_mismatch_repair_CS"/>
</dbReference>
<dbReference type="Pfam" id="PF01119">
    <property type="entry name" value="DNA_mis_repair"/>
    <property type="match status" value="1"/>
</dbReference>
<name>A0A9D2MM56_9FIRM</name>
<dbReference type="SMART" id="SM01340">
    <property type="entry name" value="DNA_mis_repair"/>
    <property type="match status" value="1"/>
</dbReference>
<reference evidence="8" key="1">
    <citation type="journal article" date="2021" name="PeerJ">
        <title>Extensive microbial diversity within the chicken gut microbiome revealed by metagenomics and culture.</title>
        <authorList>
            <person name="Gilroy R."/>
            <person name="Ravi A."/>
            <person name="Getino M."/>
            <person name="Pursley I."/>
            <person name="Horton D.L."/>
            <person name="Alikhan N.F."/>
            <person name="Baker D."/>
            <person name="Gharbi K."/>
            <person name="Hall N."/>
            <person name="Watson M."/>
            <person name="Adriaenssens E.M."/>
            <person name="Foster-Nyarko E."/>
            <person name="Jarju S."/>
            <person name="Secka A."/>
            <person name="Antonio M."/>
            <person name="Oren A."/>
            <person name="Chaudhuri R.R."/>
            <person name="La Ragione R."/>
            <person name="Hildebrand F."/>
            <person name="Pallen M.J."/>
        </authorList>
    </citation>
    <scope>NUCLEOTIDE SEQUENCE</scope>
    <source>
        <strain evidence="8">CHK192-8294</strain>
    </source>
</reference>
<evidence type="ECO:0000259" key="6">
    <source>
        <dbReference type="SMART" id="SM00853"/>
    </source>
</evidence>
<evidence type="ECO:0000313" key="9">
    <source>
        <dbReference type="Proteomes" id="UP000823921"/>
    </source>
</evidence>
<reference evidence="8" key="2">
    <citation type="submission" date="2021-04" db="EMBL/GenBank/DDBJ databases">
        <authorList>
            <person name="Gilroy R."/>
        </authorList>
    </citation>
    <scope>NUCLEOTIDE SEQUENCE</scope>
    <source>
        <strain evidence="8">CHK192-8294</strain>
    </source>
</reference>
<comment type="function">
    <text evidence="4">This protein is involved in the repair of mismatches in DNA. It is required for dam-dependent methyl-directed DNA mismatch repair. May act as a 'molecular matchmaker', a protein that promotes the formation of a stable complex between two or more DNA-binding proteins in an ATP-dependent manner without itself being part of a final effector complex.</text>
</comment>
<dbReference type="InterPro" id="IPR013507">
    <property type="entry name" value="DNA_mismatch_S5_2-like"/>
</dbReference>
<proteinExistence type="inferred from homology"/>
<dbReference type="GO" id="GO:0004519">
    <property type="term" value="F:endonuclease activity"/>
    <property type="evidence" value="ECO:0007669"/>
    <property type="project" value="UniProtKB-KW"/>
</dbReference>
<dbReference type="HAMAP" id="MF_00149">
    <property type="entry name" value="DNA_mis_repair"/>
    <property type="match status" value="1"/>
</dbReference>
<dbReference type="EMBL" id="DWXO01000047">
    <property type="protein sequence ID" value="HJB80275.1"/>
    <property type="molecule type" value="Genomic_DNA"/>
</dbReference>
<feature type="region of interest" description="Disordered" evidence="5">
    <location>
        <begin position="387"/>
        <end position="430"/>
    </location>
</feature>
<dbReference type="Gene3D" id="3.30.1370.100">
    <property type="entry name" value="MutL, C-terminal domain, regulatory subdomain"/>
    <property type="match status" value="1"/>
</dbReference>
<evidence type="ECO:0000256" key="2">
    <source>
        <dbReference type="ARBA" id="ARBA00022763"/>
    </source>
</evidence>
<feature type="region of interest" description="Disordered" evidence="5">
    <location>
        <begin position="448"/>
        <end position="473"/>
    </location>
</feature>
<dbReference type="GO" id="GO:0030983">
    <property type="term" value="F:mismatched DNA binding"/>
    <property type="evidence" value="ECO:0007669"/>
    <property type="project" value="InterPro"/>
</dbReference>
<dbReference type="Gene3D" id="3.30.1540.20">
    <property type="entry name" value="MutL, C-terminal domain, dimerisation subdomain"/>
    <property type="match status" value="1"/>
</dbReference>
<feature type="region of interest" description="Disordered" evidence="5">
    <location>
        <begin position="329"/>
        <end position="354"/>
    </location>
</feature>
<dbReference type="AlphaFoldDB" id="A0A9D2MM56"/>
<gene>
    <name evidence="4 8" type="primary">mutL</name>
    <name evidence="8" type="ORF">H9712_04770</name>
</gene>
<dbReference type="PANTHER" id="PTHR10073">
    <property type="entry name" value="DNA MISMATCH REPAIR PROTEIN MLH, PMS, MUTL"/>
    <property type="match status" value="1"/>
</dbReference>
<dbReference type="Gene3D" id="3.30.230.10">
    <property type="match status" value="1"/>
</dbReference>
<dbReference type="Pfam" id="PF13589">
    <property type="entry name" value="HATPase_c_3"/>
    <property type="match status" value="1"/>
</dbReference>
<keyword evidence="2 4" id="KW-0227">DNA damage</keyword>
<dbReference type="NCBIfam" id="TIGR00585">
    <property type="entry name" value="mutl"/>
    <property type="match status" value="1"/>
</dbReference>
<dbReference type="InterPro" id="IPR014790">
    <property type="entry name" value="MutL_C"/>
</dbReference>
<dbReference type="GO" id="GO:0005524">
    <property type="term" value="F:ATP binding"/>
    <property type="evidence" value="ECO:0007669"/>
    <property type="project" value="InterPro"/>
</dbReference>
<evidence type="ECO:0000256" key="3">
    <source>
        <dbReference type="ARBA" id="ARBA00023204"/>
    </source>
</evidence>
<dbReference type="CDD" id="cd00782">
    <property type="entry name" value="MutL_Trans"/>
    <property type="match status" value="1"/>
</dbReference>
<comment type="similarity">
    <text evidence="1 4">Belongs to the DNA mismatch repair MutL/HexB family.</text>
</comment>
<evidence type="ECO:0000259" key="7">
    <source>
        <dbReference type="SMART" id="SM01340"/>
    </source>
</evidence>
<dbReference type="InterPro" id="IPR037198">
    <property type="entry name" value="MutL_C_sf"/>
</dbReference>
<dbReference type="SUPFAM" id="SSF55874">
    <property type="entry name" value="ATPase domain of HSP90 chaperone/DNA topoisomerase II/histidine kinase"/>
    <property type="match status" value="1"/>
</dbReference>
<dbReference type="InterPro" id="IPR002099">
    <property type="entry name" value="MutL/Mlh/PMS"/>
</dbReference>
<dbReference type="InterPro" id="IPR020568">
    <property type="entry name" value="Ribosomal_Su5_D2-typ_SF"/>
</dbReference>
<keyword evidence="8" id="KW-0540">Nuclease</keyword>
<dbReference type="GO" id="GO:0016887">
    <property type="term" value="F:ATP hydrolysis activity"/>
    <property type="evidence" value="ECO:0007669"/>
    <property type="project" value="InterPro"/>
</dbReference>
<feature type="domain" description="DNA mismatch repair protein S5" evidence="7">
    <location>
        <begin position="209"/>
        <end position="327"/>
    </location>
</feature>
<dbReference type="GO" id="GO:0032300">
    <property type="term" value="C:mismatch repair complex"/>
    <property type="evidence" value="ECO:0007669"/>
    <property type="project" value="InterPro"/>
</dbReference>
<dbReference type="PROSITE" id="PS00058">
    <property type="entry name" value="DNA_MISMATCH_REPAIR_1"/>
    <property type="match status" value="1"/>
</dbReference>
<organism evidence="8 9">
    <name type="scientific">Candidatus Flavonifractor intestinigallinarum</name>
    <dbReference type="NCBI Taxonomy" id="2838586"/>
    <lineage>
        <taxon>Bacteria</taxon>
        <taxon>Bacillati</taxon>
        <taxon>Bacillota</taxon>
        <taxon>Clostridia</taxon>
        <taxon>Eubacteriales</taxon>
        <taxon>Oscillospiraceae</taxon>
        <taxon>Flavonifractor</taxon>
    </lineage>
</organism>
<dbReference type="SUPFAM" id="SSF54211">
    <property type="entry name" value="Ribosomal protein S5 domain 2-like"/>
    <property type="match status" value="1"/>
</dbReference>
<evidence type="ECO:0000256" key="1">
    <source>
        <dbReference type="ARBA" id="ARBA00006082"/>
    </source>
</evidence>
<evidence type="ECO:0000256" key="4">
    <source>
        <dbReference type="HAMAP-Rule" id="MF_00149"/>
    </source>
</evidence>
<feature type="domain" description="MutL C-terminal dimerisation" evidence="6">
    <location>
        <begin position="480"/>
        <end position="620"/>
    </location>
</feature>
<evidence type="ECO:0000256" key="5">
    <source>
        <dbReference type="SAM" id="MobiDB-lite"/>
    </source>
</evidence>
<dbReference type="SMART" id="SM00853">
    <property type="entry name" value="MutL_C"/>
    <property type="match status" value="1"/>
</dbReference>
<dbReference type="InterPro" id="IPR042121">
    <property type="entry name" value="MutL_C_regsub"/>
</dbReference>
<dbReference type="Gene3D" id="3.30.565.10">
    <property type="entry name" value="Histidine kinase-like ATPase, C-terminal domain"/>
    <property type="match status" value="1"/>
</dbReference>
<dbReference type="Pfam" id="PF08676">
    <property type="entry name" value="MutL_C"/>
    <property type="match status" value="1"/>
</dbReference>
<keyword evidence="8" id="KW-0378">Hydrolase</keyword>
<dbReference type="InterPro" id="IPR014721">
    <property type="entry name" value="Ribsml_uS5_D2-typ_fold_subgr"/>
</dbReference>
<evidence type="ECO:0000313" key="8">
    <source>
        <dbReference type="EMBL" id="HJB80275.1"/>
    </source>
</evidence>
<dbReference type="Proteomes" id="UP000823921">
    <property type="component" value="Unassembled WGS sequence"/>
</dbReference>
<protein>
    <recommendedName>
        <fullName evidence="4">DNA mismatch repair protein MutL</fullName>
    </recommendedName>
</protein>
<dbReference type="InterPro" id="IPR020667">
    <property type="entry name" value="DNA_mismatch_repair_MutL"/>
</dbReference>
<sequence length="662" mass="71231">MPHIQQLDSHVADLIAAGEVVERPASVVKELMENAIDAGADKLTVEIQHGGMTLIRVNDNGCGITADEAPTAFLRHATSKLHTEYDLEAIGTLGFRGEALAAISAVSRMELLTRTADSPLGIALSLEAGVVVSQEEAGCPQGTTMVVKDLFYNTPARLKFMKKDSAESAACFAMVQRLALSHPEVSIKFLRDGKQDLLTPGDGKLQSALYAVLGRDLALGFTPVKGSGEDMSVTGFVSLPTCCRGTRGYQHFFVNGRYVKSRTMMAALEEAYANQKMVGKFPGCVLHLTTKLNAVDVNVHPTKQEVKFGSDKKVFDAVYYAVKSTLEADRSRPSALSDTPRLAPKAAQDTVTPHQTTFRTMTSEQFRKTADKPAPSLPLRDFTARPAQTAQPVRATPRVAPTVPERPVPTIQPVRPQPKPAPASVTPPVEVTPEVPRATTRVAPTVDDEPTQTITPVGADAHIGPSQITQPEPEETPWRMAGEVLNTYIIVEQGDKVLLIDKHAAHERMNFDRLKAAGYTPMVQTLLTPVVFTPPAEEGAALLAQLPLLERFGFEAEDFGGGALIVRTAPDDVEAAAIPDVLLELAGRLITCGTADPDSARDALLHTMACKAAIKGGQKNGEAELLKVAKAVMAGEVKYCPHGRPVAIELTRQQIEKRFGRA</sequence>
<keyword evidence="3 4" id="KW-0234">DNA repair</keyword>
<dbReference type="InterPro" id="IPR036890">
    <property type="entry name" value="HATPase_C_sf"/>
</dbReference>